<feature type="region of interest" description="Disordered" evidence="1">
    <location>
        <begin position="1"/>
        <end position="25"/>
    </location>
</feature>
<protein>
    <submittedName>
        <fullName evidence="2">Uncharacterized protein</fullName>
    </submittedName>
</protein>
<evidence type="ECO:0000256" key="1">
    <source>
        <dbReference type="SAM" id="MobiDB-lite"/>
    </source>
</evidence>
<proteinExistence type="predicted"/>
<sequence length="55" mass="6131">MGGALSHRTSHPRWDFHPSHIGRGGSTSDLACIKLKKVLCLKNGLRMQSALRQFE</sequence>
<organism evidence="2 3">
    <name type="scientific">Ensete ventricosum</name>
    <name type="common">Abyssinian banana</name>
    <name type="synonym">Musa ensete</name>
    <dbReference type="NCBI Taxonomy" id="4639"/>
    <lineage>
        <taxon>Eukaryota</taxon>
        <taxon>Viridiplantae</taxon>
        <taxon>Streptophyta</taxon>
        <taxon>Embryophyta</taxon>
        <taxon>Tracheophyta</taxon>
        <taxon>Spermatophyta</taxon>
        <taxon>Magnoliopsida</taxon>
        <taxon>Liliopsida</taxon>
        <taxon>Zingiberales</taxon>
        <taxon>Musaceae</taxon>
        <taxon>Ensete</taxon>
    </lineage>
</organism>
<reference evidence="2 3" key="1">
    <citation type="journal article" date="2014" name="Agronomy (Basel)">
        <title>A Draft Genome Sequence for Ensete ventricosum, the Drought-Tolerant Tree Against Hunger.</title>
        <authorList>
            <person name="Harrison J."/>
            <person name="Moore K.A."/>
            <person name="Paszkiewicz K."/>
            <person name="Jones T."/>
            <person name="Grant M."/>
            <person name="Ambacheew D."/>
            <person name="Muzemil S."/>
            <person name="Studholme D.J."/>
        </authorList>
    </citation>
    <scope>NUCLEOTIDE SEQUENCE [LARGE SCALE GENOMIC DNA]</scope>
</reference>
<comment type="caution">
    <text evidence="2">The sequence shown here is derived from an EMBL/GenBank/DDBJ whole genome shotgun (WGS) entry which is preliminary data.</text>
</comment>
<dbReference type="AlphaFoldDB" id="A0A426XW72"/>
<accession>A0A426XW72</accession>
<name>A0A426XW72_ENSVE</name>
<gene>
    <name evidence="2" type="ORF">B296_00045300</name>
</gene>
<evidence type="ECO:0000313" key="3">
    <source>
        <dbReference type="Proteomes" id="UP000287651"/>
    </source>
</evidence>
<evidence type="ECO:0000313" key="2">
    <source>
        <dbReference type="EMBL" id="RRT43787.1"/>
    </source>
</evidence>
<dbReference type="Proteomes" id="UP000287651">
    <property type="component" value="Unassembled WGS sequence"/>
</dbReference>
<dbReference type="EMBL" id="AMZH03016905">
    <property type="protein sequence ID" value="RRT43787.1"/>
    <property type="molecule type" value="Genomic_DNA"/>
</dbReference>